<dbReference type="RefSeq" id="WP_201375007.1">
    <property type="nucleotide sequence ID" value="NZ_BNJG01000003.1"/>
</dbReference>
<keyword evidence="1" id="KW-0378">Hydrolase</keyword>
<evidence type="ECO:0000313" key="2">
    <source>
        <dbReference type="Proteomes" id="UP000654345"/>
    </source>
</evidence>
<dbReference type="InterPro" id="IPR005502">
    <property type="entry name" value="Ribosyl_crysJ1"/>
</dbReference>
<dbReference type="Pfam" id="PF03747">
    <property type="entry name" value="ADP_ribosyl_GH"/>
    <property type="match status" value="1"/>
</dbReference>
<dbReference type="InterPro" id="IPR036705">
    <property type="entry name" value="Ribosyl_crysJ1_sf"/>
</dbReference>
<protein>
    <submittedName>
        <fullName evidence="1">Hydrolase</fullName>
    </submittedName>
</protein>
<dbReference type="InterPro" id="IPR050792">
    <property type="entry name" value="ADP-ribosylglycohydrolase"/>
</dbReference>
<sequence length="305" mass="32660">MALSRHERLALAHLALDGLSLGDAFGDTFFGRPANPDAIRARIDARELANAPWPYTDDTQMALSLVAVLRDKGYVDQDELAASFAAHYEPGRKYGASMHGLLRGIQQGHPWREGATSQFEGQGSYGNGAAMRVAPLGAFFADQLDTVVEQATLSAEVTHAHPEAIAGAIAIAAATALAWQLRQDGLLPSRTEFIDLILPFLPESQVRNKARRARDISETTSVEAVAAMLGSGYAISAPDTVPFVLWCAGEGLGNYTEALWLTIRGMGDMDTTCAMVGGIVALSCPEPALPTTWLATREPLPTWVK</sequence>
<proteinExistence type="predicted"/>
<keyword evidence="2" id="KW-1185">Reference proteome</keyword>
<name>A0ABQ3V1F7_9CHLR</name>
<organism evidence="1 2">
    <name type="scientific">Ktedonobacter robiniae</name>
    <dbReference type="NCBI Taxonomy" id="2778365"/>
    <lineage>
        <taxon>Bacteria</taxon>
        <taxon>Bacillati</taxon>
        <taxon>Chloroflexota</taxon>
        <taxon>Ktedonobacteria</taxon>
        <taxon>Ktedonobacterales</taxon>
        <taxon>Ktedonobacteraceae</taxon>
        <taxon>Ktedonobacter</taxon>
    </lineage>
</organism>
<comment type="caution">
    <text evidence="1">The sequence shown here is derived from an EMBL/GenBank/DDBJ whole genome shotgun (WGS) entry which is preliminary data.</text>
</comment>
<dbReference type="GO" id="GO:0016787">
    <property type="term" value="F:hydrolase activity"/>
    <property type="evidence" value="ECO:0007669"/>
    <property type="project" value="UniProtKB-KW"/>
</dbReference>
<accession>A0ABQ3V1F7</accession>
<reference evidence="1 2" key="1">
    <citation type="journal article" date="2021" name="Int. J. Syst. Evol. Microbiol.">
        <title>Reticulibacter mediterranei gen. nov., sp. nov., within the new family Reticulibacteraceae fam. nov., and Ktedonospora formicarum gen. nov., sp. nov., Ktedonobacter robiniae sp. nov., Dictyobacter formicarum sp. nov. and Dictyobacter arantiisoli sp. nov., belonging to the class Ktedonobacteria.</title>
        <authorList>
            <person name="Yabe S."/>
            <person name="Zheng Y."/>
            <person name="Wang C.M."/>
            <person name="Sakai Y."/>
            <person name="Abe K."/>
            <person name="Yokota A."/>
            <person name="Donadio S."/>
            <person name="Cavaletti L."/>
            <person name="Monciardini P."/>
        </authorList>
    </citation>
    <scope>NUCLEOTIDE SEQUENCE [LARGE SCALE GENOMIC DNA]</scope>
    <source>
        <strain evidence="1 2">SOSP1-30</strain>
    </source>
</reference>
<dbReference type="Gene3D" id="1.10.4080.10">
    <property type="entry name" value="ADP-ribosylation/Crystallin J1"/>
    <property type="match status" value="1"/>
</dbReference>
<dbReference type="SUPFAM" id="SSF101478">
    <property type="entry name" value="ADP-ribosylglycohydrolase"/>
    <property type="match status" value="1"/>
</dbReference>
<dbReference type="EMBL" id="BNJG01000003">
    <property type="protein sequence ID" value="GHO58758.1"/>
    <property type="molecule type" value="Genomic_DNA"/>
</dbReference>
<dbReference type="PANTHER" id="PTHR16222">
    <property type="entry name" value="ADP-RIBOSYLGLYCOHYDROLASE"/>
    <property type="match status" value="1"/>
</dbReference>
<dbReference type="PANTHER" id="PTHR16222:SF12">
    <property type="entry name" value="ADP-RIBOSYLGLYCOHYDROLASE-RELATED"/>
    <property type="match status" value="1"/>
</dbReference>
<evidence type="ECO:0000313" key="1">
    <source>
        <dbReference type="EMBL" id="GHO58758.1"/>
    </source>
</evidence>
<dbReference type="Proteomes" id="UP000654345">
    <property type="component" value="Unassembled WGS sequence"/>
</dbReference>
<gene>
    <name evidence="1" type="ORF">KSB_72330</name>
</gene>